<feature type="transmembrane region" description="Helical" evidence="1">
    <location>
        <begin position="6"/>
        <end position="27"/>
    </location>
</feature>
<evidence type="ECO:0000256" key="1">
    <source>
        <dbReference type="SAM" id="Phobius"/>
    </source>
</evidence>
<dbReference type="Gene3D" id="3.30.70.270">
    <property type="match status" value="1"/>
</dbReference>
<dbReference type="AlphaFoldDB" id="A0A3A1V3A6"/>
<evidence type="ECO:0000259" key="2">
    <source>
        <dbReference type="PROSITE" id="PS50112"/>
    </source>
</evidence>
<organism evidence="5 6">
    <name type="scientific">Paenibacillus nanensis</name>
    <dbReference type="NCBI Taxonomy" id="393251"/>
    <lineage>
        <taxon>Bacteria</taxon>
        <taxon>Bacillati</taxon>
        <taxon>Bacillota</taxon>
        <taxon>Bacilli</taxon>
        <taxon>Bacillales</taxon>
        <taxon>Paenibacillaceae</taxon>
        <taxon>Paenibacillus</taxon>
    </lineage>
</organism>
<dbReference type="SUPFAM" id="SSF55785">
    <property type="entry name" value="PYP-like sensor domain (PAS domain)"/>
    <property type="match status" value="1"/>
</dbReference>
<dbReference type="InterPro" id="IPR043128">
    <property type="entry name" value="Rev_trsase/Diguanyl_cyclase"/>
</dbReference>
<sequence>MYEYETVLLIILFAASIQYLMDTALVIIRRNPKQVEYRLAFFTTGMLAVMLIFHGIQQLLSVRHTIDVTVYFVYPAAILATCGGFLLHVKAAIMNRLLPKPVWIGISAVPMMYYVTALVIKGESFFASGVEVEAGWKQIVFAEGSSYLSILVGWFSVMNLFISIFAISHSTNRNGRSRGKVLLKANLFYQAFAAVLIAAYFGLPEQYSFPISVIYLAAAVWGASLRIVMKHDFLPIERKYEMLYHLSPAAIVVMDRNMVVKEANPGAVKLFGFDHEKELIDQPLSEFLPKRDYVSVRNEYSRLFSHKDWSNRELAIINRRQETRLVSVDTQMIEDGEQWRILAIIRDVTRQKEEEQAFQFMAHHDALTKLPNRYFFNTALEKALAEILPKQGLIGVLLIDLDRFKLINDTLGHSAGDEALIRVSDRLQQTMSDMHLLARLGGDEFIVLVRYTHEYDEIIRMAEEILATFQNPITLLGQEFFFGGSIGISVYPYDGDSTDVLIKKADIAMYNAKRSGGNQYRLYSDDMMQLVQRNVRMEKHLRRSLERNEWVLHYQPQYDIRSGRLIGAEALIRWQSEELGLVYPGDFVTLAEQIGLINEIGRWVIEEACRQGKQWMDEGWDDFMISVNVSSKQLDEPFFVKNVQSILQSSGLHPSYLCLEITESMVVNKLNAARSMLDELVELGIHIAIDDFGTGYSSLSVLRQLPISIIKIDRAFITDMVRDRDGLSIVKTIVSMGHELNKQIVAEGVETEEQLQHLHRLNCDKAQGYYFHKPLPVADMEALLAQTGELRHRAQK</sequence>
<dbReference type="PANTHER" id="PTHR44757">
    <property type="entry name" value="DIGUANYLATE CYCLASE DGCP"/>
    <property type="match status" value="1"/>
</dbReference>
<dbReference type="FunFam" id="3.20.20.450:FF:000001">
    <property type="entry name" value="Cyclic di-GMP phosphodiesterase yahA"/>
    <property type="match status" value="1"/>
</dbReference>
<feature type="domain" description="GGDEF" evidence="4">
    <location>
        <begin position="392"/>
        <end position="525"/>
    </location>
</feature>
<keyword evidence="1" id="KW-0472">Membrane</keyword>
<dbReference type="InterPro" id="IPR013656">
    <property type="entry name" value="PAS_4"/>
</dbReference>
<dbReference type="InterPro" id="IPR000160">
    <property type="entry name" value="GGDEF_dom"/>
</dbReference>
<feature type="transmembrane region" description="Helical" evidence="1">
    <location>
        <begin position="39"/>
        <end position="56"/>
    </location>
</feature>
<dbReference type="PANTHER" id="PTHR44757:SF2">
    <property type="entry name" value="BIOFILM ARCHITECTURE MAINTENANCE PROTEIN MBAA"/>
    <property type="match status" value="1"/>
</dbReference>
<keyword evidence="1" id="KW-1133">Transmembrane helix</keyword>
<dbReference type="Pfam" id="PF08448">
    <property type="entry name" value="PAS_4"/>
    <property type="match status" value="1"/>
</dbReference>
<evidence type="ECO:0000313" key="5">
    <source>
        <dbReference type="EMBL" id="RIX53063.1"/>
    </source>
</evidence>
<dbReference type="CDD" id="cd00130">
    <property type="entry name" value="PAS"/>
    <property type="match status" value="1"/>
</dbReference>
<dbReference type="CDD" id="cd01948">
    <property type="entry name" value="EAL"/>
    <property type="match status" value="1"/>
</dbReference>
<feature type="domain" description="EAL" evidence="3">
    <location>
        <begin position="534"/>
        <end position="788"/>
    </location>
</feature>
<feature type="transmembrane region" description="Helical" evidence="1">
    <location>
        <begin position="187"/>
        <end position="203"/>
    </location>
</feature>
<dbReference type="OrthoDB" id="9759607at2"/>
<dbReference type="InterPro" id="IPR035919">
    <property type="entry name" value="EAL_sf"/>
</dbReference>
<reference evidence="5 6" key="1">
    <citation type="submission" date="2018-09" db="EMBL/GenBank/DDBJ databases">
        <title>Paenibacillus aracenensis nov. sp. isolated from a cave in southern Spain.</title>
        <authorList>
            <person name="Jurado V."/>
            <person name="Gutierrez-Patricio S."/>
            <person name="Gonzalez-Pimentel J.L."/>
            <person name="Miller A.Z."/>
            <person name="Laiz L."/>
            <person name="Saiz-Jimenez C."/>
        </authorList>
    </citation>
    <scope>NUCLEOTIDE SEQUENCE [LARGE SCALE GENOMIC DNA]</scope>
    <source>
        <strain evidence="5 6">DSM 22867</strain>
    </source>
</reference>
<comment type="caution">
    <text evidence="5">The sequence shown here is derived from an EMBL/GenBank/DDBJ whole genome shotgun (WGS) entry which is preliminary data.</text>
</comment>
<feature type="transmembrane region" description="Helical" evidence="1">
    <location>
        <begin position="68"/>
        <end position="89"/>
    </location>
</feature>
<gene>
    <name evidence="5" type="ORF">D3P08_10465</name>
</gene>
<dbReference type="RefSeq" id="WP_119599643.1">
    <property type="nucleotide sequence ID" value="NZ_QXQA01000005.1"/>
</dbReference>
<dbReference type="CDD" id="cd01949">
    <property type="entry name" value="GGDEF"/>
    <property type="match status" value="1"/>
</dbReference>
<dbReference type="PROSITE" id="PS50112">
    <property type="entry name" value="PAS"/>
    <property type="match status" value="1"/>
</dbReference>
<dbReference type="InterPro" id="IPR052155">
    <property type="entry name" value="Biofilm_reg_signaling"/>
</dbReference>
<keyword evidence="1" id="KW-0812">Transmembrane</keyword>
<dbReference type="SUPFAM" id="SSF55073">
    <property type="entry name" value="Nucleotide cyclase"/>
    <property type="match status" value="1"/>
</dbReference>
<evidence type="ECO:0000259" key="3">
    <source>
        <dbReference type="PROSITE" id="PS50883"/>
    </source>
</evidence>
<dbReference type="InterPro" id="IPR029787">
    <property type="entry name" value="Nucleotide_cyclase"/>
</dbReference>
<dbReference type="Gene3D" id="3.20.20.450">
    <property type="entry name" value="EAL domain"/>
    <property type="match status" value="1"/>
</dbReference>
<dbReference type="InterPro" id="IPR035965">
    <property type="entry name" value="PAS-like_dom_sf"/>
</dbReference>
<dbReference type="Proteomes" id="UP000266482">
    <property type="component" value="Unassembled WGS sequence"/>
</dbReference>
<protein>
    <submittedName>
        <fullName evidence="5">EAL domain-containing protein</fullName>
    </submittedName>
</protein>
<dbReference type="EMBL" id="QXQA01000005">
    <property type="protein sequence ID" value="RIX53063.1"/>
    <property type="molecule type" value="Genomic_DNA"/>
</dbReference>
<dbReference type="Gene3D" id="3.30.450.20">
    <property type="entry name" value="PAS domain"/>
    <property type="match status" value="1"/>
</dbReference>
<evidence type="ECO:0000313" key="6">
    <source>
        <dbReference type="Proteomes" id="UP000266482"/>
    </source>
</evidence>
<dbReference type="SMART" id="SM00091">
    <property type="entry name" value="PAS"/>
    <property type="match status" value="1"/>
</dbReference>
<name>A0A3A1V3A6_9BACL</name>
<dbReference type="PROSITE" id="PS50883">
    <property type="entry name" value="EAL"/>
    <property type="match status" value="1"/>
</dbReference>
<feature type="transmembrane region" description="Helical" evidence="1">
    <location>
        <begin position="146"/>
        <end position="167"/>
    </location>
</feature>
<feature type="transmembrane region" description="Helical" evidence="1">
    <location>
        <begin position="101"/>
        <end position="120"/>
    </location>
</feature>
<dbReference type="NCBIfam" id="TIGR00229">
    <property type="entry name" value="sensory_box"/>
    <property type="match status" value="1"/>
</dbReference>
<feature type="domain" description="PAS" evidence="2">
    <location>
        <begin position="236"/>
        <end position="307"/>
    </location>
</feature>
<accession>A0A3A1V3A6</accession>
<keyword evidence="6" id="KW-1185">Reference proteome</keyword>
<evidence type="ECO:0000259" key="4">
    <source>
        <dbReference type="PROSITE" id="PS50887"/>
    </source>
</evidence>
<dbReference type="SMART" id="SM00052">
    <property type="entry name" value="EAL"/>
    <property type="match status" value="1"/>
</dbReference>
<dbReference type="InterPro" id="IPR001633">
    <property type="entry name" value="EAL_dom"/>
</dbReference>
<proteinExistence type="predicted"/>
<dbReference type="Pfam" id="PF00563">
    <property type="entry name" value="EAL"/>
    <property type="match status" value="1"/>
</dbReference>
<dbReference type="PROSITE" id="PS50887">
    <property type="entry name" value="GGDEF"/>
    <property type="match status" value="1"/>
</dbReference>
<dbReference type="SUPFAM" id="SSF141868">
    <property type="entry name" value="EAL domain-like"/>
    <property type="match status" value="1"/>
</dbReference>
<dbReference type="NCBIfam" id="TIGR00254">
    <property type="entry name" value="GGDEF"/>
    <property type="match status" value="1"/>
</dbReference>
<dbReference type="SMART" id="SM00267">
    <property type="entry name" value="GGDEF"/>
    <property type="match status" value="1"/>
</dbReference>
<dbReference type="InterPro" id="IPR000014">
    <property type="entry name" value="PAS"/>
</dbReference>
<dbReference type="Pfam" id="PF00990">
    <property type="entry name" value="GGDEF"/>
    <property type="match status" value="1"/>
</dbReference>